<keyword evidence="1" id="KW-0472">Membrane</keyword>
<evidence type="ECO:0000313" key="2">
    <source>
        <dbReference type="EMBL" id="SEF71669.1"/>
    </source>
</evidence>
<keyword evidence="1" id="KW-1133">Transmembrane helix</keyword>
<accession>A0A1H5U9L1</accession>
<dbReference type="AlphaFoldDB" id="A0A1H5U9L1"/>
<evidence type="ECO:0000256" key="1">
    <source>
        <dbReference type="SAM" id="Phobius"/>
    </source>
</evidence>
<feature type="transmembrane region" description="Helical" evidence="1">
    <location>
        <begin position="6"/>
        <end position="30"/>
    </location>
</feature>
<sequence length="127" mass="14249">MDYAVLKMIHVSSVILSFSLFFFRGVWLIQDSQKLHQRWVKILPHINDTVLLISAILLAVVIQQNPLDHAWLTAKVFGLLVYIGLGMVAMRFGKTRKARITSWIAALCVFAYIVLVALTKSPVLGIG</sequence>
<proteinExistence type="predicted"/>
<dbReference type="PIRSF" id="PIRSF005610">
    <property type="entry name" value="SirB"/>
    <property type="match status" value="1"/>
</dbReference>
<dbReference type="OrthoDB" id="5588650at2"/>
<evidence type="ECO:0000313" key="3">
    <source>
        <dbReference type="Proteomes" id="UP000236753"/>
    </source>
</evidence>
<feature type="transmembrane region" description="Helical" evidence="1">
    <location>
        <begin position="100"/>
        <end position="118"/>
    </location>
</feature>
<dbReference type="InterPro" id="IPR007360">
    <property type="entry name" value="SirB"/>
</dbReference>
<dbReference type="Proteomes" id="UP000236753">
    <property type="component" value="Unassembled WGS sequence"/>
</dbReference>
<feature type="transmembrane region" description="Helical" evidence="1">
    <location>
        <begin position="42"/>
        <end position="63"/>
    </location>
</feature>
<dbReference type="EMBL" id="FNUX01000007">
    <property type="protein sequence ID" value="SEF71669.1"/>
    <property type="molecule type" value="Genomic_DNA"/>
</dbReference>
<dbReference type="PANTHER" id="PTHR39594">
    <property type="entry name" value="PROTEIN YCHQ"/>
    <property type="match status" value="1"/>
</dbReference>
<name>A0A1H5U9L1_9PROT</name>
<dbReference type="GO" id="GO:0005886">
    <property type="term" value="C:plasma membrane"/>
    <property type="evidence" value="ECO:0007669"/>
    <property type="project" value="TreeGrafter"/>
</dbReference>
<feature type="transmembrane region" description="Helical" evidence="1">
    <location>
        <begin position="69"/>
        <end position="88"/>
    </location>
</feature>
<protein>
    <submittedName>
        <fullName evidence="2">Uncharacterized membrane protein SirB2</fullName>
    </submittedName>
</protein>
<organism evidence="2 3">
    <name type="scientific">Nitrosomonas ureae</name>
    <dbReference type="NCBI Taxonomy" id="44577"/>
    <lineage>
        <taxon>Bacteria</taxon>
        <taxon>Pseudomonadati</taxon>
        <taxon>Pseudomonadota</taxon>
        <taxon>Betaproteobacteria</taxon>
        <taxon>Nitrosomonadales</taxon>
        <taxon>Nitrosomonadaceae</taxon>
        <taxon>Nitrosomonas</taxon>
    </lineage>
</organism>
<reference evidence="2 3" key="1">
    <citation type="submission" date="2016-10" db="EMBL/GenBank/DDBJ databases">
        <authorList>
            <person name="de Groot N.N."/>
        </authorList>
    </citation>
    <scope>NUCLEOTIDE SEQUENCE [LARGE SCALE GENOMIC DNA]</scope>
    <source>
        <strain evidence="2 3">Nm13</strain>
    </source>
</reference>
<gene>
    <name evidence="2" type="ORF">SAMN05216334_10732</name>
</gene>
<keyword evidence="1" id="KW-0812">Transmembrane</keyword>
<dbReference type="PANTHER" id="PTHR39594:SF1">
    <property type="entry name" value="PROTEIN YCHQ"/>
    <property type="match status" value="1"/>
</dbReference>
<dbReference type="Pfam" id="PF04247">
    <property type="entry name" value="SirB"/>
    <property type="match status" value="1"/>
</dbReference>